<feature type="transmembrane region" description="Helical" evidence="4">
    <location>
        <begin position="357"/>
        <end position="377"/>
    </location>
</feature>
<dbReference type="HOGENOM" id="CLU_047644_2_0_6"/>
<proteinExistence type="predicted"/>
<feature type="transmembrane region" description="Helical" evidence="4">
    <location>
        <begin position="206"/>
        <end position="226"/>
    </location>
</feature>
<evidence type="ECO:0000259" key="5">
    <source>
        <dbReference type="PROSITE" id="PS50850"/>
    </source>
</evidence>
<sequence>MNKNVVLLAFCQGLITTGNILLVTISALVGQALSPSTTFITFPVAMQMFGLLLTTIPASLIMAKTGRKLGFSLGNTIGISGAVLGYFSLIQSQFWLFSFATFLIGIGIGFATLYRFAAIEASDKPAVAISTVMASGVVAAILGPNLAVWVNLHYPTLNYANAFIALAFLYAIALLLLQLVKFNEVSQTQNIGESRSLKTIATSPKFMTAVFIAMVSYTVMNLLMTATPLAMHRHGFDLAESALVIEWHVLGMFLPSFFSGKLIERFGQVTMMYAGIVLIALCCLVNLLGLSHWHFLAALFLLGVGWNFMFISATQMVSQTYLPQERAKAQATNEFLVFSMVTLSALSAGWLEATVGWQTLNLVTLPILLITITWLTVYKLKQKGNLQTNLKAS</sequence>
<dbReference type="PROSITE" id="PS50850">
    <property type="entry name" value="MFS"/>
    <property type="match status" value="1"/>
</dbReference>
<keyword evidence="2 4" id="KW-1133">Transmembrane helix</keyword>
<reference evidence="6 7" key="1">
    <citation type="submission" date="2014-11" db="EMBL/GenBank/DDBJ databases">
        <title>Complete Genome Sequence of Pseudoalteromonas sp. Strain OCN003 Isolated from Kaneohe Bay, Oahu, Hawaii.</title>
        <authorList>
            <person name="Beurmann S."/>
            <person name="Videau P."/>
            <person name="Ushijima B."/>
            <person name="Smith A.M."/>
            <person name="Aeby G.S."/>
            <person name="Callahan S.M."/>
            <person name="Belcaid M."/>
        </authorList>
    </citation>
    <scope>NUCLEOTIDE SEQUENCE [LARGE SCALE GENOMIC DNA]</scope>
    <source>
        <strain evidence="6 7">OCN003</strain>
    </source>
</reference>
<evidence type="ECO:0000256" key="3">
    <source>
        <dbReference type="ARBA" id="ARBA00023136"/>
    </source>
</evidence>
<dbReference type="SUPFAM" id="SSF103473">
    <property type="entry name" value="MFS general substrate transporter"/>
    <property type="match status" value="1"/>
</dbReference>
<dbReference type="Pfam" id="PF07690">
    <property type="entry name" value="MFS_1"/>
    <property type="match status" value="1"/>
</dbReference>
<organism evidence="6 7">
    <name type="scientific">Pseudoalteromonas piratica</name>
    <dbReference type="NCBI Taxonomy" id="1348114"/>
    <lineage>
        <taxon>Bacteria</taxon>
        <taxon>Pseudomonadati</taxon>
        <taxon>Pseudomonadota</taxon>
        <taxon>Gammaproteobacteria</taxon>
        <taxon>Alteromonadales</taxon>
        <taxon>Pseudoalteromonadaceae</taxon>
        <taxon>Pseudoalteromonas</taxon>
    </lineage>
</organism>
<feature type="transmembrane region" description="Helical" evidence="4">
    <location>
        <begin position="94"/>
        <end position="114"/>
    </location>
</feature>
<feature type="transmembrane region" description="Helical" evidence="4">
    <location>
        <begin position="159"/>
        <end position="180"/>
    </location>
</feature>
<keyword evidence="3 4" id="KW-0472">Membrane</keyword>
<dbReference type="EMBL" id="CP009888">
    <property type="protein sequence ID" value="AIY63729.1"/>
    <property type="molecule type" value="Genomic_DNA"/>
</dbReference>
<feature type="transmembrane region" description="Helical" evidence="4">
    <location>
        <begin position="295"/>
        <end position="314"/>
    </location>
</feature>
<evidence type="ECO:0000256" key="1">
    <source>
        <dbReference type="ARBA" id="ARBA00022692"/>
    </source>
</evidence>
<dbReference type="OrthoDB" id="8558006at2"/>
<feature type="domain" description="Major facilitator superfamily (MFS) profile" evidence="5">
    <location>
        <begin position="202"/>
        <end position="393"/>
    </location>
</feature>
<dbReference type="Gene3D" id="1.20.1250.20">
    <property type="entry name" value="MFS general substrate transporter like domains"/>
    <property type="match status" value="1"/>
</dbReference>
<feature type="transmembrane region" description="Helical" evidence="4">
    <location>
        <begin position="270"/>
        <end position="289"/>
    </location>
</feature>
<dbReference type="InterPro" id="IPR036259">
    <property type="entry name" value="MFS_trans_sf"/>
</dbReference>
<accession>A0A0A7EAZ9</accession>
<evidence type="ECO:0000256" key="4">
    <source>
        <dbReference type="SAM" id="Phobius"/>
    </source>
</evidence>
<evidence type="ECO:0000313" key="7">
    <source>
        <dbReference type="Proteomes" id="UP000030341"/>
    </source>
</evidence>
<feature type="transmembrane region" description="Helical" evidence="4">
    <location>
        <begin position="39"/>
        <end position="62"/>
    </location>
</feature>
<dbReference type="eggNOG" id="COG2814">
    <property type="taxonomic scope" value="Bacteria"/>
</dbReference>
<feature type="transmembrane region" description="Helical" evidence="4">
    <location>
        <begin position="126"/>
        <end position="147"/>
    </location>
</feature>
<dbReference type="PANTHER" id="PTHR23534:SF1">
    <property type="entry name" value="MAJOR FACILITATOR SUPERFAMILY PROTEIN"/>
    <property type="match status" value="1"/>
</dbReference>
<dbReference type="KEGG" id="pseo:OM33_00035"/>
<dbReference type="RefSeq" id="WP_038637120.1">
    <property type="nucleotide sequence ID" value="NZ_CP009888.1"/>
</dbReference>
<dbReference type="Proteomes" id="UP000030341">
    <property type="component" value="Chromosome 1"/>
</dbReference>
<evidence type="ECO:0000313" key="6">
    <source>
        <dbReference type="EMBL" id="AIY63729.1"/>
    </source>
</evidence>
<keyword evidence="7" id="KW-1185">Reference proteome</keyword>
<name>A0A0A7EAZ9_9GAMM</name>
<evidence type="ECO:0000256" key="2">
    <source>
        <dbReference type="ARBA" id="ARBA00022989"/>
    </source>
</evidence>
<dbReference type="InterPro" id="IPR011701">
    <property type="entry name" value="MFS"/>
</dbReference>
<dbReference type="InterPro" id="IPR020846">
    <property type="entry name" value="MFS_dom"/>
</dbReference>
<dbReference type="PANTHER" id="PTHR23534">
    <property type="entry name" value="MFS PERMEASE"/>
    <property type="match status" value="1"/>
</dbReference>
<feature type="transmembrane region" description="Helical" evidence="4">
    <location>
        <begin position="69"/>
        <end position="88"/>
    </location>
</feature>
<protein>
    <submittedName>
        <fullName evidence="6">Major facilitator transporter</fullName>
    </submittedName>
</protein>
<feature type="transmembrane region" description="Helical" evidence="4">
    <location>
        <begin position="7"/>
        <end position="33"/>
    </location>
</feature>
<dbReference type="AlphaFoldDB" id="A0A0A7EAZ9"/>
<dbReference type="GO" id="GO:0022857">
    <property type="term" value="F:transmembrane transporter activity"/>
    <property type="evidence" value="ECO:0007669"/>
    <property type="project" value="InterPro"/>
</dbReference>
<gene>
    <name evidence="6" type="ORF">OM33_00035</name>
</gene>
<keyword evidence="1 4" id="KW-0812">Transmembrane</keyword>